<dbReference type="InterPro" id="IPR006868">
    <property type="entry name" value="DUF630"/>
</dbReference>
<dbReference type="InterPro" id="IPR006867">
    <property type="entry name" value="DUF632"/>
</dbReference>
<protein>
    <submittedName>
        <fullName evidence="4">Uncharacterized protein</fullName>
    </submittedName>
</protein>
<keyword evidence="5" id="KW-1185">Reference proteome</keyword>
<reference evidence="4" key="1">
    <citation type="submission" date="2022-07" db="EMBL/GenBank/DDBJ databases">
        <authorList>
            <person name="Macas J."/>
            <person name="Novak P."/>
            <person name="Neumann P."/>
        </authorList>
    </citation>
    <scope>NUCLEOTIDE SEQUENCE</scope>
</reference>
<feature type="domain" description="DUF632" evidence="2">
    <location>
        <begin position="319"/>
        <end position="651"/>
    </location>
</feature>
<dbReference type="Proteomes" id="UP001152484">
    <property type="component" value="Unassembled WGS sequence"/>
</dbReference>
<organism evidence="4 5">
    <name type="scientific">Cuscuta europaea</name>
    <name type="common">European dodder</name>
    <dbReference type="NCBI Taxonomy" id="41803"/>
    <lineage>
        <taxon>Eukaryota</taxon>
        <taxon>Viridiplantae</taxon>
        <taxon>Streptophyta</taxon>
        <taxon>Embryophyta</taxon>
        <taxon>Tracheophyta</taxon>
        <taxon>Spermatophyta</taxon>
        <taxon>Magnoliopsida</taxon>
        <taxon>eudicotyledons</taxon>
        <taxon>Gunneridae</taxon>
        <taxon>Pentapetalae</taxon>
        <taxon>asterids</taxon>
        <taxon>lamiids</taxon>
        <taxon>Solanales</taxon>
        <taxon>Convolvulaceae</taxon>
        <taxon>Cuscuteae</taxon>
        <taxon>Cuscuta</taxon>
        <taxon>Cuscuta subgen. Cuscuta</taxon>
    </lineage>
</organism>
<evidence type="ECO:0000259" key="2">
    <source>
        <dbReference type="Pfam" id="PF04782"/>
    </source>
</evidence>
<gene>
    <name evidence="4" type="ORF">CEURO_LOCUS16313</name>
</gene>
<sequence>MGCTTSKVDSQEAVQLCKNRKMFIEQAVEYRSRFASGHIAYIESMLRVSSALRDYVDGEGCDKFLVDAFTTPTFTPVNKLNSGFISISSKSFNLKALQSGKSSALKVNYCKSSGSPSVTVEEKPQSPETLRLKAYFPVHQNGMDSFFAMQSVPISSSFCHSSPNNRPNFSLCLPHSTQWDSFWDPFSSLDYYGYSVTSSLDQTILGGDNGLSNVRKEEGISGVEDHIRCLENPKQKAEVLKSCDKEVLVEDVDNDSECIKIDSHDIAQDFQPNENNNKSVSSTQNDGQPNCKQTTLADCEAKKHIPGFTVYLKKGPTTMEEAIGDLDAQFRIACNAAEAVSLMLEATKAQSSSISNDLISTNMLKPVALVSSGPAKTFSSNFLMNPVIIDGDSNSGSGCDFSDDSRFCCSHQSTLDKLQLWEKKLYVEVRAAERTRLAYEKKCAQLKNQEENKAGLPLINKTRAAIGILLAQIKVSMHTVETISERIETLRDEELQPQLLQLVQGLGKMWKVMADSHQLQKCTIDEAKIKLHGSNIPSQESLVKNYTKGSPPSEPHQLDRSVANLESELRNWRACFETWIVSQRSYLHALVGWLLCCLNANPITQKQQFSSPGCSVGALTILNICVQWSKLLDSVNEVPVLNGLDFFISGIVSLYPQHLGRRDPNSMVVEAGKPCEEEALAAEKMVDAANDVVCSGMSVSVGALTDFATIVAQGYADLLTNWEVKYECDESTTTKGV</sequence>
<dbReference type="Pfam" id="PF04783">
    <property type="entry name" value="DUF630"/>
    <property type="match status" value="1"/>
</dbReference>
<dbReference type="OrthoDB" id="663995at2759"/>
<proteinExistence type="predicted"/>
<feature type="domain" description="DUF630" evidence="3">
    <location>
        <begin position="1"/>
        <end position="59"/>
    </location>
</feature>
<dbReference type="PANTHER" id="PTHR21450">
    <property type="entry name" value="PROTEIN ALTERED PHOSPHATE STARVATION RESPONSE 1"/>
    <property type="match status" value="1"/>
</dbReference>
<evidence type="ECO:0000259" key="3">
    <source>
        <dbReference type="Pfam" id="PF04783"/>
    </source>
</evidence>
<dbReference type="AlphaFoldDB" id="A0A9P1EH59"/>
<evidence type="ECO:0000256" key="1">
    <source>
        <dbReference type="SAM" id="MobiDB-lite"/>
    </source>
</evidence>
<feature type="region of interest" description="Disordered" evidence="1">
    <location>
        <begin position="269"/>
        <end position="291"/>
    </location>
</feature>
<dbReference type="PANTHER" id="PTHR21450:SF3">
    <property type="entry name" value="DUF630 FAMILY PROTEIN (DUF630 AND DUF632)"/>
    <property type="match status" value="1"/>
</dbReference>
<comment type="caution">
    <text evidence="4">The sequence shown here is derived from an EMBL/GenBank/DDBJ whole genome shotgun (WGS) entry which is preliminary data.</text>
</comment>
<dbReference type="Pfam" id="PF04782">
    <property type="entry name" value="DUF632"/>
    <property type="match status" value="1"/>
</dbReference>
<evidence type="ECO:0000313" key="5">
    <source>
        <dbReference type="Proteomes" id="UP001152484"/>
    </source>
</evidence>
<feature type="compositionally biased region" description="Polar residues" evidence="1">
    <location>
        <begin position="270"/>
        <end position="291"/>
    </location>
</feature>
<evidence type="ECO:0000313" key="4">
    <source>
        <dbReference type="EMBL" id="CAH9103890.1"/>
    </source>
</evidence>
<name>A0A9P1EH59_CUSEU</name>
<dbReference type="EMBL" id="CAMAPE010000045">
    <property type="protein sequence ID" value="CAH9103890.1"/>
    <property type="molecule type" value="Genomic_DNA"/>
</dbReference>
<accession>A0A9P1EH59</accession>